<dbReference type="Gene3D" id="3.30.1490.20">
    <property type="entry name" value="ATP-grasp fold, A domain"/>
    <property type="match status" value="1"/>
</dbReference>
<organism evidence="2 3">
    <name type="scientific">Pseudomonas canadensis</name>
    <dbReference type="NCBI Taxonomy" id="915099"/>
    <lineage>
        <taxon>Bacteria</taxon>
        <taxon>Pseudomonadati</taxon>
        <taxon>Pseudomonadota</taxon>
        <taxon>Gammaproteobacteria</taxon>
        <taxon>Pseudomonadales</taxon>
        <taxon>Pseudomonadaceae</taxon>
        <taxon>Pseudomonas</taxon>
    </lineage>
</organism>
<keyword evidence="3" id="KW-1185">Reference proteome</keyword>
<sequence length="1022" mass="112721">MQPAFIILGAGRPHSGEEHVALRSALGPSRVLDWLLRAVGPIQPVVHFVGGYQVETIEARYPEFTYWLNGSWQSTRAAYSFLQVDLPSFSECLVSYSDILIRKSLVPALRAVDADVVIAVDSHWRKRFSGRTQDDLARCEKVCLHEALVTRLGADIASDVASAEFVGCVRFGPKVIEMLMGEKASLRQRLRQGNLSDLIEVLRMQGFTVQAVDVHGDWAELNEPRDLAHFVLGTKAQTLQRLYGMVTLSRIEDQVSFTVAEWRDEPEAVLLTIQRHFPDQNLVIRSSALSEDGFVNSNAGAYTSLLNIPGSDLGALRRAVEEVVASYPDYNPEDQVLVQPMLDQVLASGVVFTRSLSSGAPYYVANYDDVSGSTESITSGSSREHKTLVMRRDAEDHNPNIPAHLRSLLPAIREIESLLGYDSLDIEFAVTASGGLHILQVRPIAVDHSGWSGNDSELMALIEEARHRFCQLQTPSPFVLGHSGVFGIMPDWNPAEIIGTKPGLLAFSLYRFLIMDQTWATQRAEYGYRDVRPQPLLVAFAGHPYVDVRASFNSFVPAVLDDGLATRLVDFYLEWLKQHPHLHDKVEFDVVPTCFALDFERWETRLIEQGGFSVEELRTLRVALRDISAQAIVRNADDLAQIQKLEVRYERLRESALPPLEKVWALLHDCRKYGTLPFAHLARSAFVAVTLLRSGVSVGVLSEALVEDFLGTIRTVSHQLTQDAKACAGGDLSWEAFVDMYGHLRPGTYDIASLSYRADPEHYLKPIVTSAVQFNTAGSSHEAAPAGTLWHEARQRFADALNAQGLQCTVESLEAFLRGAIEGREYAKFAFSRNLSLALDELALWAEPLGVSREALAHVNLDDILALRTGSVATATPGAWLLQRATEGKAMNSLASAAELPPLLSREEDFSVFLYPSTQANFIGSTKVTASCVDLSKCDDDVELIGKIALIPQADPGYDWLFGRQIAGLITMYGGANSHMAIRAAEFGLPAAIGVGETQYQALSGARVLELNAANRLIRIIR</sequence>
<dbReference type="InterPro" id="IPR008279">
    <property type="entry name" value="PEP-util_enz_mobile_dom"/>
</dbReference>
<dbReference type="RefSeq" id="WP_323987109.1">
    <property type="nucleotide sequence ID" value="NZ_CP139639.1"/>
</dbReference>
<reference evidence="2 3" key="1">
    <citation type="submission" date="2023-12" db="EMBL/GenBank/DDBJ databases">
        <title>First complete genome sequence of Pseudomonas canadensis strain Pcan-CK-23 isolated from homogenized tissues of Zophobas morio larvae.</title>
        <authorList>
            <person name="Kundlacz C."/>
            <person name="Aldeia C."/>
            <person name="Eddoubaji Y."/>
            <person name="Campos-Madueno E.I."/>
            <person name="Endimiani A."/>
        </authorList>
    </citation>
    <scope>NUCLEOTIDE SEQUENCE [LARGE SCALE GENOMIC DNA]</scope>
    <source>
        <strain evidence="2 3">Pcan-CK-23</strain>
    </source>
</reference>
<dbReference type="NCBIfam" id="NF004508">
    <property type="entry name" value="PRK05849.1"/>
    <property type="match status" value="1"/>
</dbReference>
<gene>
    <name evidence="2" type="ORF">SPL95_22770</name>
</gene>
<dbReference type="SUPFAM" id="SSF52009">
    <property type="entry name" value="Phosphohistidine domain"/>
    <property type="match status" value="1"/>
</dbReference>
<dbReference type="EMBL" id="CP139639">
    <property type="protein sequence ID" value="WRI23406.1"/>
    <property type="molecule type" value="Genomic_DNA"/>
</dbReference>
<protein>
    <submittedName>
        <fullName evidence="2">PEP-utilizing enzyme</fullName>
    </submittedName>
</protein>
<dbReference type="InterPro" id="IPR029044">
    <property type="entry name" value="Nucleotide-diphossugar_trans"/>
</dbReference>
<proteinExistence type="predicted"/>
<dbReference type="Gene3D" id="3.50.30.10">
    <property type="entry name" value="Phosphohistidine domain"/>
    <property type="match status" value="1"/>
</dbReference>
<dbReference type="PANTHER" id="PTHR43615:SF1">
    <property type="entry name" value="PPDK_N DOMAIN-CONTAINING PROTEIN"/>
    <property type="match status" value="1"/>
</dbReference>
<feature type="domain" description="PEP-utilising enzyme mobile" evidence="1">
    <location>
        <begin position="947"/>
        <end position="1013"/>
    </location>
</feature>
<dbReference type="SUPFAM" id="SSF53448">
    <property type="entry name" value="Nucleotide-diphospho-sugar transferases"/>
    <property type="match status" value="1"/>
</dbReference>
<dbReference type="Proteomes" id="UP001322392">
    <property type="component" value="Chromosome"/>
</dbReference>
<dbReference type="SUPFAM" id="SSF56059">
    <property type="entry name" value="Glutathione synthetase ATP-binding domain-like"/>
    <property type="match status" value="1"/>
</dbReference>
<dbReference type="InterPro" id="IPR013815">
    <property type="entry name" value="ATP_grasp_subdomain_1"/>
</dbReference>
<evidence type="ECO:0000313" key="2">
    <source>
        <dbReference type="EMBL" id="WRI23406.1"/>
    </source>
</evidence>
<dbReference type="PANTHER" id="PTHR43615">
    <property type="entry name" value="PHOSPHOENOLPYRUVATE SYNTHASE-RELATED"/>
    <property type="match status" value="1"/>
</dbReference>
<dbReference type="InterPro" id="IPR036637">
    <property type="entry name" value="Phosphohistidine_dom_sf"/>
</dbReference>
<dbReference type="Pfam" id="PF00391">
    <property type="entry name" value="PEP-utilizers"/>
    <property type="match status" value="1"/>
</dbReference>
<dbReference type="Gene3D" id="3.30.470.20">
    <property type="entry name" value="ATP-grasp fold, B domain"/>
    <property type="match status" value="1"/>
</dbReference>
<evidence type="ECO:0000259" key="1">
    <source>
        <dbReference type="Pfam" id="PF00391"/>
    </source>
</evidence>
<evidence type="ECO:0000313" key="3">
    <source>
        <dbReference type="Proteomes" id="UP001322392"/>
    </source>
</evidence>
<accession>A0ABZ1A3C3</accession>
<dbReference type="InterPro" id="IPR051549">
    <property type="entry name" value="PEP_Utilizing_Enz"/>
</dbReference>
<name>A0ABZ1A3C3_9PSED</name>